<accession>A0ABP1FKW4</accession>
<evidence type="ECO:0000313" key="4">
    <source>
        <dbReference type="Proteomes" id="UP001497392"/>
    </source>
</evidence>
<gene>
    <name evidence="3" type="primary">g2633</name>
    <name evidence="3" type="ORF">VP750_LOCUS2252</name>
</gene>
<dbReference type="Proteomes" id="UP001497392">
    <property type="component" value="Unassembled WGS sequence"/>
</dbReference>
<dbReference type="SUPFAM" id="SSF54427">
    <property type="entry name" value="NTF2-like"/>
    <property type="match status" value="1"/>
</dbReference>
<evidence type="ECO:0000313" key="3">
    <source>
        <dbReference type="EMBL" id="CAL5220593.1"/>
    </source>
</evidence>
<reference evidence="3 4" key="1">
    <citation type="submission" date="2024-06" db="EMBL/GenBank/DDBJ databases">
        <authorList>
            <person name="Kraege A."/>
            <person name="Thomma B."/>
        </authorList>
    </citation>
    <scope>NUCLEOTIDE SEQUENCE [LARGE SCALE GENOMIC DNA]</scope>
</reference>
<dbReference type="Gene3D" id="3.10.450.50">
    <property type="match status" value="1"/>
</dbReference>
<dbReference type="EMBL" id="CAXHTA020000004">
    <property type="protein sequence ID" value="CAL5220593.1"/>
    <property type="molecule type" value="Genomic_DNA"/>
</dbReference>
<protein>
    <submittedName>
        <fullName evidence="3">G2633 protein</fullName>
    </submittedName>
</protein>
<dbReference type="Pfam" id="PF02151">
    <property type="entry name" value="UVR"/>
    <property type="match status" value="1"/>
</dbReference>
<evidence type="ECO:0000259" key="2">
    <source>
        <dbReference type="Pfam" id="PF13474"/>
    </source>
</evidence>
<evidence type="ECO:0000259" key="1">
    <source>
        <dbReference type="Pfam" id="PF02151"/>
    </source>
</evidence>
<dbReference type="PANTHER" id="PTHR34957">
    <property type="entry name" value="NUCLEAR TRANSPORT FACTOR 2 (NTF2) FAMILY PROTEIN"/>
    <property type="match status" value="1"/>
</dbReference>
<dbReference type="PANTHER" id="PTHR34957:SF1">
    <property type="entry name" value="NUCLEAR TRANSPORT FACTOR 2 (NTF2) FAMILY PROTEIN"/>
    <property type="match status" value="1"/>
</dbReference>
<sequence>MAEALFGNLQPLTHGQIRSCSDLRQAQRYLPSGTKHRGRAVDARWNKRNRIVSRASSSEATDLSLTDLQLLLEDAIRQENYQEAARLRDVLTQRESDSRSAIEDANAEFYRAFKSRDLKAMSEIWGTGEHVQCIHPAAGCIAGRDNVLESWRVILRGMPMDISLEDVRVCARDGAAFVTCVEIMEAGDSRGRTVATNVFERQNGKWVIVHHHGGPAPMFM</sequence>
<organism evidence="3 4">
    <name type="scientific">Coccomyxa viridis</name>
    <dbReference type="NCBI Taxonomy" id="1274662"/>
    <lineage>
        <taxon>Eukaryota</taxon>
        <taxon>Viridiplantae</taxon>
        <taxon>Chlorophyta</taxon>
        <taxon>core chlorophytes</taxon>
        <taxon>Trebouxiophyceae</taxon>
        <taxon>Trebouxiophyceae incertae sedis</taxon>
        <taxon>Coccomyxaceae</taxon>
        <taxon>Coccomyxa</taxon>
    </lineage>
</organism>
<comment type="caution">
    <text evidence="3">The sequence shown here is derived from an EMBL/GenBank/DDBJ whole genome shotgun (WGS) entry which is preliminary data.</text>
</comment>
<dbReference type="InterPro" id="IPR001943">
    <property type="entry name" value="UVR_dom"/>
</dbReference>
<dbReference type="Pfam" id="PF13474">
    <property type="entry name" value="SnoaL_3"/>
    <property type="match status" value="1"/>
</dbReference>
<proteinExistence type="predicted"/>
<feature type="domain" description="UVR" evidence="1">
    <location>
        <begin position="64"/>
        <end position="92"/>
    </location>
</feature>
<dbReference type="InterPro" id="IPR037401">
    <property type="entry name" value="SnoaL-like"/>
</dbReference>
<name>A0ABP1FKW4_9CHLO</name>
<keyword evidence="4" id="KW-1185">Reference proteome</keyword>
<dbReference type="InterPro" id="IPR032710">
    <property type="entry name" value="NTF2-like_dom_sf"/>
</dbReference>
<feature type="domain" description="SnoaL-like" evidence="2">
    <location>
        <begin position="102"/>
        <end position="213"/>
    </location>
</feature>